<keyword evidence="2" id="KW-1185">Reference proteome</keyword>
<accession>A0ACB8R768</accession>
<proteinExistence type="predicted"/>
<gene>
    <name evidence="1" type="ORF">FA95DRAFT_1567186</name>
</gene>
<reference evidence="1" key="2">
    <citation type="journal article" date="2022" name="New Phytol.">
        <title>Evolutionary transition to the ectomycorrhizal habit in the genomes of a hyperdiverse lineage of mushroom-forming fungi.</title>
        <authorList>
            <person name="Looney B."/>
            <person name="Miyauchi S."/>
            <person name="Morin E."/>
            <person name="Drula E."/>
            <person name="Courty P.E."/>
            <person name="Kohler A."/>
            <person name="Kuo A."/>
            <person name="LaButti K."/>
            <person name="Pangilinan J."/>
            <person name="Lipzen A."/>
            <person name="Riley R."/>
            <person name="Andreopoulos W."/>
            <person name="He G."/>
            <person name="Johnson J."/>
            <person name="Nolan M."/>
            <person name="Tritt A."/>
            <person name="Barry K.W."/>
            <person name="Grigoriev I.V."/>
            <person name="Nagy L.G."/>
            <person name="Hibbett D."/>
            <person name="Henrissat B."/>
            <person name="Matheny P.B."/>
            <person name="Labbe J."/>
            <person name="Martin F.M."/>
        </authorList>
    </citation>
    <scope>NUCLEOTIDE SEQUENCE</scope>
    <source>
        <strain evidence="1">FP105234-sp</strain>
    </source>
</reference>
<dbReference type="Proteomes" id="UP000814033">
    <property type="component" value="Unassembled WGS sequence"/>
</dbReference>
<reference evidence="1" key="1">
    <citation type="submission" date="2021-02" db="EMBL/GenBank/DDBJ databases">
        <authorList>
            <consortium name="DOE Joint Genome Institute"/>
            <person name="Ahrendt S."/>
            <person name="Looney B.P."/>
            <person name="Miyauchi S."/>
            <person name="Morin E."/>
            <person name="Drula E."/>
            <person name="Courty P.E."/>
            <person name="Chicoki N."/>
            <person name="Fauchery L."/>
            <person name="Kohler A."/>
            <person name="Kuo A."/>
            <person name="Labutti K."/>
            <person name="Pangilinan J."/>
            <person name="Lipzen A."/>
            <person name="Riley R."/>
            <person name="Andreopoulos W."/>
            <person name="He G."/>
            <person name="Johnson J."/>
            <person name="Barry K.W."/>
            <person name="Grigoriev I.V."/>
            <person name="Nagy L."/>
            <person name="Hibbett D."/>
            <person name="Henrissat B."/>
            <person name="Matheny P.B."/>
            <person name="Labbe J."/>
            <person name="Martin F."/>
        </authorList>
    </citation>
    <scope>NUCLEOTIDE SEQUENCE</scope>
    <source>
        <strain evidence="1">FP105234-sp</strain>
    </source>
</reference>
<organism evidence="1 2">
    <name type="scientific">Auriscalpium vulgare</name>
    <dbReference type="NCBI Taxonomy" id="40419"/>
    <lineage>
        <taxon>Eukaryota</taxon>
        <taxon>Fungi</taxon>
        <taxon>Dikarya</taxon>
        <taxon>Basidiomycota</taxon>
        <taxon>Agaricomycotina</taxon>
        <taxon>Agaricomycetes</taxon>
        <taxon>Russulales</taxon>
        <taxon>Auriscalpiaceae</taxon>
        <taxon>Auriscalpium</taxon>
    </lineage>
</organism>
<evidence type="ECO:0000313" key="2">
    <source>
        <dbReference type="Proteomes" id="UP000814033"/>
    </source>
</evidence>
<name>A0ACB8R768_9AGAM</name>
<protein>
    <submittedName>
        <fullName evidence="1">Uncharacterized protein</fullName>
    </submittedName>
</protein>
<sequence length="220" mass="25848">MEIEKPNTFLPELMEVMRHARRHDADLAEYFRTLCLYLFGTPVGRWGHRMPPPAPWVVRVKLYTEVPAPVTWTDASMVEIDEVDFPMEADGSVDLGMIKRWFGMVEVDICGPEDREFYEPPNPDRLSPLTLYTLSDEHNRLCLLEKPHIDNAGDRDPIMETWEHELMWRKRAFMHDPAWYGNRLLCICIVCWLSFSPEVWMLLATAFSTFKFAASLLYRY</sequence>
<evidence type="ECO:0000313" key="1">
    <source>
        <dbReference type="EMBL" id="KAI0039398.1"/>
    </source>
</evidence>
<comment type="caution">
    <text evidence="1">The sequence shown here is derived from an EMBL/GenBank/DDBJ whole genome shotgun (WGS) entry which is preliminary data.</text>
</comment>
<dbReference type="EMBL" id="MU276309">
    <property type="protein sequence ID" value="KAI0039398.1"/>
    <property type="molecule type" value="Genomic_DNA"/>
</dbReference>